<organism evidence="2 3">
    <name type="scientific">Heterorhabditis bacteriophora</name>
    <name type="common">Entomopathogenic nematode worm</name>
    <dbReference type="NCBI Taxonomy" id="37862"/>
    <lineage>
        <taxon>Eukaryota</taxon>
        <taxon>Metazoa</taxon>
        <taxon>Ecdysozoa</taxon>
        <taxon>Nematoda</taxon>
        <taxon>Chromadorea</taxon>
        <taxon>Rhabditida</taxon>
        <taxon>Rhabditina</taxon>
        <taxon>Rhabditomorpha</taxon>
        <taxon>Strongyloidea</taxon>
        <taxon>Heterorhabditidae</taxon>
        <taxon>Heterorhabditis</taxon>
    </lineage>
</organism>
<feature type="region of interest" description="Disordered" evidence="1">
    <location>
        <begin position="32"/>
        <end position="69"/>
    </location>
</feature>
<dbReference type="AlphaFoldDB" id="A0A1I7WB26"/>
<evidence type="ECO:0000313" key="2">
    <source>
        <dbReference type="Proteomes" id="UP000095283"/>
    </source>
</evidence>
<reference evidence="3" key="1">
    <citation type="submission" date="2016-11" db="UniProtKB">
        <authorList>
            <consortium name="WormBaseParasite"/>
        </authorList>
    </citation>
    <scope>IDENTIFICATION</scope>
</reference>
<protein>
    <submittedName>
        <fullName evidence="3">Uncharacterized protein</fullName>
    </submittedName>
</protein>
<proteinExistence type="predicted"/>
<sequence length="69" mass="7736">MIDIIRDRRNERESFCKMKAVVTSRSVLRACSDKQHSETTRTTLLAASRSSSVKSDTPSTASASNWNMQ</sequence>
<keyword evidence="2" id="KW-1185">Reference proteome</keyword>
<evidence type="ECO:0000313" key="3">
    <source>
        <dbReference type="WBParaSite" id="Hba_01873"/>
    </source>
</evidence>
<name>A0A1I7WB26_HETBA</name>
<dbReference type="WBParaSite" id="Hba_01873">
    <property type="protein sequence ID" value="Hba_01873"/>
    <property type="gene ID" value="Hba_01873"/>
</dbReference>
<dbReference type="Proteomes" id="UP000095283">
    <property type="component" value="Unplaced"/>
</dbReference>
<accession>A0A1I7WB26</accession>
<feature type="compositionally biased region" description="Polar residues" evidence="1">
    <location>
        <begin position="40"/>
        <end position="69"/>
    </location>
</feature>
<evidence type="ECO:0000256" key="1">
    <source>
        <dbReference type="SAM" id="MobiDB-lite"/>
    </source>
</evidence>